<dbReference type="Proteomes" id="UP000299102">
    <property type="component" value="Unassembled WGS sequence"/>
</dbReference>
<evidence type="ECO:0000313" key="3">
    <source>
        <dbReference type="Proteomes" id="UP000299102"/>
    </source>
</evidence>
<feature type="region of interest" description="Disordered" evidence="1">
    <location>
        <begin position="100"/>
        <end position="134"/>
    </location>
</feature>
<keyword evidence="3" id="KW-1185">Reference proteome</keyword>
<evidence type="ECO:0000313" key="2">
    <source>
        <dbReference type="EMBL" id="GBP18611.1"/>
    </source>
</evidence>
<organism evidence="2 3">
    <name type="scientific">Eumeta variegata</name>
    <name type="common">Bagworm moth</name>
    <name type="synonym">Eumeta japonica</name>
    <dbReference type="NCBI Taxonomy" id="151549"/>
    <lineage>
        <taxon>Eukaryota</taxon>
        <taxon>Metazoa</taxon>
        <taxon>Ecdysozoa</taxon>
        <taxon>Arthropoda</taxon>
        <taxon>Hexapoda</taxon>
        <taxon>Insecta</taxon>
        <taxon>Pterygota</taxon>
        <taxon>Neoptera</taxon>
        <taxon>Endopterygota</taxon>
        <taxon>Lepidoptera</taxon>
        <taxon>Glossata</taxon>
        <taxon>Ditrysia</taxon>
        <taxon>Tineoidea</taxon>
        <taxon>Psychidae</taxon>
        <taxon>Oiketicinae</taxon>
        <taxon>Eumeta</taxon>
    </lineage>
</organism>
<proteinExistence type="predicted"/>
<sequence>MAGTGGLTCSKSHGLSDSKTLREKWKWLVGTATPPAHALFYVGCVDRNIHSSLASPVEASTVYSCEPYEERFHSKLLHFRKVSDDDLSSRCGIRPASAIDLESRAPSSGGRPEAHGGRAPSARGTMPREYVDGTKTAVVKNTKTRGHERFVLRNKWDSCTMRPRAGDRGAAGLC</sequence>
<comment type="caution">
    <text evidence="2">The sequence shown here is derived from an EMBL/GenBank/DDBJ whole genome shotgun (WGS) entry which is preliminary data.</text>
</comment>
<protein>
    <submittedName>
        <fullName evidence="2">Uncharacterized protein</fullName>
    </submittedName>
</protein>
<name>A0A4C1TX27_EUMVA</name>
<accession>A0A4C1TX27</accession>
<evidence type="ECO:0000256" key="1">
    <source>
        <dbReference type="SAM" id="MobiDB-lite"/>
    </source>
</evidence>
<dbReference type="EMBL" id="BGZK01000099">
    <property type="protein sequence ID" value="GBP18611.1"/>
    <property type="molecule type" value="Genomic_DNA"/>
</dbReference>
<dbReference type="AlphaFoldDB" id="A0A4C1TX27"/>
<reference evidence="2 3" key="1">
    <citation type="journal article" date="2019" name="Commun. Biol.">
        <title>The bagworm genome reveals a unique fibroin gene that provides high tensile strength.</title>
        <authorList>
            <person name="Kono N."/>
            <person name="Nakamura H."/>
            <person name="Ohtoshi R."/>
            <person name="Tomita M."/>
            <person name="Numata K."/>
            <person name="Arakawa K."/>
        </authorList>
    </citation>
    <scope>NUCLEOTIDE SEQUENCE [LARGE SCALE GENOMIC DNA]</scope>
</reference>
<gene>
    <name evidence="2" type="ORF">EVAR_14381_1</name>
</gene>